<dbReference type="SUPFAM" id="SSF53623">
    <property type="entry name" value="MurD-like peptide ligases, catalytic domain"/>
    <property type="match status" value="1"/>
</dbReference>
<dbReference type="Pfam" id="PF02875">
    <property type="entry name" value="Mur_ligase_C"/>
    <property type="match status" value="1"/>
</dbReference>
<dbReference type="SUPFAM" id="SSF63418">
    <property type="entry name" value="MurE/MurF N-terminal domain"/>
    <property type="match status" value="1"/>
</dbReference>
<dbReference type="GO" id="GO:0051301">
    <property type="term" value="P:cell division"/>
    <property type="evidence" value="ECO:0007669"/>
    <property type="project" value="UniProtKB-KW"/>
</dbReference>
<dbReference type="GO" id="GO:0005524">
    <property type="term" value="F:ATP binding"/>
    <property type="evidence" value="ECO:0007669"/>
    <property type="project" value="UniProtKB-KW"/>
</dbReference>
<evidence type="ECO:0000259" key="11">
    <source>
        <dbReference type="Pfam" id="PF01225"/>
    </source>
</evidence>
<evidence type="ECO:0000259" key="12">
    <source>
        <dbReference type="Pfam" id="PF02875"/>
    </source>
</evidence>
<dbReference type="Pfam" id="PF01225">
    <property type="entry name" value="Mur_ligase"/>
    <property type="match status" value="1"/>
</dbReference>
<evidence type="ECO:0000256" key="8">
    <source>
        <dbReference type="ARBA" id="ARBA00023306"/>
    </source>
</evidence>
<evidence type="ECO:0000256" key="7">
    <source>
        <dbReference type="ARBA" id="ARBA00022984"/>
    </source>
</evidence>
<evidence type="ECO:0000256" key="4">
    <source>
        <dbReference type="ARBA" id="ARBA00022741"/>
    </source>
</evidence>
<evidence type="ECO:0000256" key="9">
    <source>
        <dbReference type="ARBA" id="ARBA00023316"/>
    </source>
</evidence>
<dbReference type="HAMAP" id="MF_02019">
    <property type="entry name" value="MurF"/>
    <property type="match status" value="1"/>
</dbReference>
<keyword evidence="1" id="KW-0963">Cytoplasm</keyword>
<evidence type="ECO:0000256" key="3">
    <source>
        <dbReference type="ARBA" id="ARBA00022618"/>
    </source>
</evidence>
<dbReference type="InterPro" id="IPR035911">
    <property type="entry name" value="MurE/MurF_N"/>
</dbReference>
<dbReference type="InterPro" id="IPR000713">
    <property type="entry name" value="Mur_ligase_N"/>
</dbReference>
<accession>A0A6J6D9Q2</accession>
<dbReference type="GO" id="GO:0009252">
    <property type="term" value="P:peptidoglycan biosynthetic process"/>
    <property type="evidence" value="ECO:0007669"/>
    <property type="project" value="UniProtKB-KW"/>
</dbReference>
<sequence length="463" mass="48909">MIALQASAIAEIVGGKLHGDDCLVTAAPEISSLKSTDGSIFLAIKGENVDGHDYISDAFAKGAVLALTSRVSKERCVVVPDVVQAISQLATHIRSLLPELTVIGITGSQGKTTTKELLSHVLAGHGETIAPTGNYNNELGVPLTLLRCTESTKFAVIEMGARHMGDIATLCEIAKPNIGVVLRVAAAHLGEFGSLEKIAQTKSEMIEGLKGKGVAVLGTYDSYTPKMSSKHSGLVITFGETSENPIRATEIELREGCAHFDLVTPGGRSPVALRLVGLHQVANALAAAAVAHILGFSTDEIANSLSLADSQAKWRMEIHQLPELTLINDAYNASPDSMEAALRTLAYFSQERGGESWAFLGKMAELGESSPQEHEKIGTLASEIGIDHLIAIASPEFAGAVVGSAGGETGMSIHLCADKSEALKLIEFINPGDVVLCKGSRSAGLEEVADEIIDRWKLRMENQ</sequence>
<dbReference type="AlphaFoldDB" id="A0A6J6D9Q2"/>
<protein>
    <recommendedName>
        <fullName evidence="10">UDP-MurNAc-pentapeptide synthetase</fullName>
    </recommendedName>
</protein>
<keyword evidence="6" id="KW-0133">Cell shape</keyword>
<keyword evidence="9" id="KW-0961">Cell wall biogenesis/degradation</keyword>
<dbReference type="GO" id="GO:0047480">
    <property type="term" value="F:UDP-N-acetylmuramoyl-tripeptide-D-alanyl-D-alanine ligase activity"/>
    <property type="evidence" value="ECO:0007669"/>
    <property type="project" value="InterPro"/>
</dbReference>
<feature type="domain" description="Mur ligase central" evidence="13">
    <location>
        <begin position="105"/>
        <end position="291"/>
    </location>
</feature>
<dbReference type="InterPro" id="IPR013221">
    <property type="entry name" value="Mur_ligase_cen"/>
</dbReference>
<keyword evidence="5" id="KW-0067">ATP-binding</keyword>
<dbReference type="Gene3D" id="3.40.1390.10">
    <property type="entry name" value="MurE/MurF, N-terminal domain"/>
    <property type="match status" value="1"/>
</dbReference>
<dbReference type="PANTHER" id="PTHR43024">
    <property type="entry name" value="UDP-N-ACETYLMURAMOYL-TRIPEPTIDE--D-ALANYL-D-ALANINE LIGASE"/>
    <property type="match status" value="1"/>
</dbReference>
<proteinExistence type="inferred from homology"/>
<reference evidence="14" key="1">
    <citation type="submission" date="2020-05" db="EMBL/GenBank/DDBJ databases">
        <authorList>
            <person name="Chiriac C."/>
            <person name="Salcher M."/>
            <person name="Ghai R."/>
            <person name="Kavagutti S V."/>
        </authorList>
    </citation>
    <scope>NUCLEOTIDE SEQUENCE</scope>
</reference>
<dbReference type="InterPro" id="IPR036565">
    <property type="entry name" value="Mur-like_cat_sf"/>
</dbReference>
<evidence type="ECO:0000256" key="10">
    <source>
        <dbReference type="ARBA" id="ARBA00031461"/>
    </source>
</evidence>
<dbReference type="NCBIfam" id="TIGR01143">
    <property type="entry name" value="murF"/>
    <property type="match status" value="1"/>
</dbReference>
<feature type="domain" description="Mur ligase N-terminal catalytic" evidence="11">
    <location>
        <begin position="30"/>
        <end position="74"/>
    </location>
</feature>
<dbReference type="Pfam" id="PF08245">
    <property type="entry name" value="Mur_ligase_M"/>
    <property type="match status" value="1"/>
</dbReference>
<gene>
    <name evidence="14" type="ORF">UFOPK1683_00019</name>
</gene>
<keyword evidence="3" id="KW-0132">Cell division</keyword>
<dbReference type="PANTHER" id="PTHR43024:SF1">
    <property type="entry name" value="UDP-N-ACETYLMURAMOYL-TRIPEPTIDE--D-ALANYL-D-ALANINE LIGASE"/>
    <property type="match status" value="1"/>
</dbReference>
<evidence type="ECO:0000259" key="13">
    <source>
        <dbReference type="Pfam" id="PF08245"/>
    </source>
</evidence>
<evidence type="ECO:0000256" key="5">
    <source>
        <dbReference type="ARBA" id="ARBA00022840"/>
    </source>
</evidence>
<dbReference type="Gene3D" id="3.90.190.20">
    <property type="entry name" value="Mur ligase, C-terminal domain"/>
    <property type="match status" value="1"/>
</dbReference>
<dbReference type="Gene3D" id="3.40.1190.10">
    <property type="entry name" value="Mur-like, catalytic domain"/>
    <property type="match status" value="1"/>
</dbReference>
<dbReference type="InterPro" id="IPR004101">
    <property type="entry name" value="Mur_ligase_C"/>
</dbReference>
<keyword evidence="8" id="KW-0131">Cell cycle</keyword>
<dbReference type="InterPro" id="IPR051046">
    <property type="entry name" value="MurCDEF_CellWall_CoF430Synth"/>
</dbReference>
<dbReference type="GO" id="GO:0008360">
    <property type="term" value="P:regulation of cell shape"/>
    <property type="evidence" value="ECO:0007669"/>
    <property type="project" value="UniProtKB-KW"/>
</dbReference>
<dbReference type="SUPFAM" id="SSF53244">
    <property type="entry name" value="MurD-like peptide ligases, peptide-binding domain"/>
    <property type="match status" value="1"/>
</dbReference>
<feature type="domain" description="Mur ligase C-terminal" evidence="12">
    <location>
        <begin position="315"/>
        <end position="441"/>
    </location>
</feature>
<keyword evidence="7" id="KW-0573">Peptidoglycan synthesis</keyword>
<evidence type="ECO:0000256" key="2">
    <source>
        <dbReference type="ARBA" id="ARBA00022598"/>
    </source>
</evidence>
<evidence type="ECO:0000256" key="6">
    <source>
        <dbReference type="ARBA" id="ARBA00022960"/>
    </source>
</evidence>
<organism evidence="14">
    <name type="scientific">freshwater metagenome</name>
    <dbReference type="NCBI Taxonomy" id="449393"/>
    <lineage>
        <taxon>unclassified sequences</taxon>
        <taxon>metagenomes</taxon>
        <taxon>ecological metagenomes</taxon>
    </lineage>
</organism>
<dbReference type="InterPro" id="IPR036615">
    <property type="entry name" value="Mur_ligase_C_dom_sf"/>
</dbReference>
<dbReference type="InterPro" id="IPR005863">
    <property type="entry name" value="UDP-N-AcMur_synth"/>
</dbReference>
<keyword evidence="2" id="KW-0436">Ligase</keyword>
<dbReference type="EMBL" id="CAEZTL010000001">
    <property type="protein sequence ID" value="CAB4560044.1"/>
    <property type="molecule type" value="Genomic_DNA"/>
</dbReference>
<evidence type="ECO:0000313" key="14">
    <source>
        <dbReference type="EMBL" id="CAB4560044.1"/>
    </source>
</evidence>
<evidence type="ECO:0000256" key="1">
    <source>
        <dbReference type="ARBA" id="ARBA00022490"/>
    </source>
</evidence>
<keyword evidence="4" id="KW-0547">Nucleotide-binding</keyword>
<dbReference type="GO" id="GO:0071555">
    <property type="term" value="P:cell wall organization"/>
    <property type="evidence" value="ECO:0007669"/>
    <property type="project" value="UniProtKB-KW"/>
</dbReference>
<name>A0A6J6D9Q2_9ZZZZ</name>